<dbReference type="CDD" id="cd06849">
    <property type="entry name" value="lipoyl_domain"/>
    <property type="match status" value="1"/>
</dbReference>
<dbReference type="InterPro" id="IPR050739">
    <property type="entry name" value="MFP"/>
</dbReference>
<dbReference type="AlphaFoldDB" id="A0A081P4X5"/>
<reference evidence="8 9" key="1">
    <citation type="submission" date="2014-06" db="EMBL/GenBank/DDBJ databases">
        <title>Draft genome sequence of Paenibacillus sp. MSt1.</title>
        <authorList>
            <person name="Aw Y.K."/>
            <person name="Ong K.S."/>
            <person name="Gan H.M."/>
            <person name="Lee S.M."/>
        </authorList>
    </citation>
    <scope>NUCLEOTIDE SEQUENCE [LARGE SCALE GENOMIC DNA]</scope>
    <source>
        <strain evidence="8 9">MSt1</strain>
    </source>
</reference>
<comment type="similarity">
    <text evidence="2">Belongs to the membrane fusion protein (MFP) (TC 8.A.1) family.</text>
</comment>
<dbReference type="InterPro" id="IPR058635">
    <property type="entry name" value="BSH_YhbJ"/>
</dbReference>
<proteinExistence type="inferred from homology"/>
<keyword evidence="4" id="KW-1133">Transmembrane helix</keyword>
<dbReference type="Pfam" id="PF25997">
    <property type="entry name" value="BSH_YhbJ"/>
    <property type="match status" value="1"/>
</dbReference>
<organism evidence="8 9">
    <name type="scientific">Paenibacillus tyrfis</name>
    <dbReference type="NCBI Taxonomy" id="1501230"/>
    <lineage>
        <taxon>Bacteria</taxon>
        <taxon>Bacillati</taxon>
        <taxon>Bacillota</taxon>
        <taxon>Bacilli</taxon>
        <taxon>Bacillales</taxon>
        <taxon>Paenibacillaceae</taxon>
        <taxon>Paenibacillus</taxon>
    </lineage>
</organism>
<gene>
    <name evidence="8" type="ORF">ET33_03290</name>
</gene>
<dbReference type="InterPro" id="IPR058634">
    <property type="entry name" value="AaeA-lik-b-barrel"/>
</dbReference>
<evidence type="ECO:0000256" key="4">
    <source>
        <dbReference type="ARBA" id="ARBA00022989"/>
    </source>
</evidence>
<dbReference type="GO" id="GO:0016020">
    <property type="term" value="C:membrane"/>
    <property type="evidence" value="ECO:0007669"/>
    <property type="project" value="UniProtKB-SubCell"/>
</dbReference>
<dbReference type="Proteomes" id="UP000028123">
    <property type="component" value="Unassembled WGS sequence"/>
</dbReference>
<keyword evidence="5" id="KW-0472">Membrane</keyword>
<evidence type="ECO:0000256" key="5">
    <source>
        <dbReference type="ARBA" id="ARBA00023136"/>
    </source>
</evidence>
<evidence type="ECO:0000259" key="7">
    <source>
        <dbReference type="Pfam" id="PF25997"/>
    </source>
</evidence>
<dbReference type="PANTHER" id="PTHR30386:SF26">
    <property type="entry name" value="TRANSPORT PROTEIN COMB"/>
    <property type="match status" value="1"/>
</dbReference>
<comment type="subcellular location">
    <subcellularLocation>
        <location evidence="1">Membrane</location>
        <topology evidence="1">Single-pass membrane protein</topology>
    </subcellularLocation>
</comment>
<name>A0A081P4X5_9BACL</name>
<comment type="caution">
    <text evidence="8">The sequence shown here is derived from an EMBL/GenBank/DDBJ whole genome shotgun (WGS) entry which is preliminary data.</text>
</comment>
<dbReference type="RefSeq" id="WP_051775337.1">
    <property type="nucleotide sequence ID" value="NZ_JNVM01000010.1"/>
</dbReference>
<feature type="domain" description="p-hydroxybenzoic acid efflux pump subunit AaeA-like beta-barrel" evidence="6">
    <location>
        <begin position="125"/>
        <end position="215"/>
    </location>
</feature>
<evidence type="ECO:0000256" key="1">
    <source>
        <dbReference type="ARBA" id="ARBA00004167"/>
    </source>
</evidence>
<keyword evidence="9" id="KW-1185">Reference proteome</keyword>
<evidence type="ECO:0000256" key="3">
    <source>
        <dbReference type="ARBA" id="ARBA00022692"/>
    </source>
</evidence>
<dbReference type="GO" id="GO:0055085">
    <property type="term" value="P:transmembrane transport"/>
    <property type="evidence" value="ECO:0007669"/>
    <property type="project" value="InterPro"/>
</dbReference>
<dbReference type="SUPFAM" id="SSF51230">
    <property type="entry name" value="Single hybrid motif"/>
    <property type="match status" value="1"/>
</dbReference>
<dbReference type="eggNOG" id="COG1566">
    <property type="taxonomic scope" value="Bacteria"/>
</dbReference>
<protein>
    <recommendedName>
        <fullName evidence="10">Transporter</fullName>
    </recommendedName>
</protein>
<evidence type="ECO:0000313" key="8">
    <source>
        <dbReference type="EMBL" id="KEQ25748.1"/>
    </source>
</evidence>
<evidence type="ECO:0000259" key="6">
    <source>
        <dbReference type="Pfam" id="PF25963"/>
    </source>
</evidence>
<evidence type="ECO:0008006" key="10">
    <source>
        <dbReference type="Google" id="ProtNLM"/>
    </source>
</evidence>
<feature type="domain" description="YhbJ barrel-sandwich hybrid" evidence="7">
    <location>
        <begin position="43"/>
        <end position="121"/>
    </location>
</feature>
<dbReference type="Gene3D" id="2.40.30.170">
    <property type="match status" value="1"/>
</dbReference>
<keyword evidence="3" id="KW-0812">Transmembrane</keyword>
<dbReference type="OrthoDB" id="9811754at2"/>
<dbReference type="InterPro" id="IPR011053">
    <property type="entry name" value="Single_hybrid_motif"/>
</dbReference>
<dbReference type="PANTHER" id="PTHR30386">
    <property type="entry name" value="MEMBRANE FUSION SUBUNIT OF EMRAB-TOLC MULTIDRUG EFFLUX PUMP"/>
    <property type="match status" value="1"/>
</dbReference>
<evidence type="ECO:0000256" key="2">
    <source>
        <dbReference type="ARBA" id="ARBA00009477"/>
    </source>
</evidence>
<sequence>MKKKIIILTVLALVLVGGGTAGAYYYNIASKYITTEDAKVQGDLRAIGSLAAGKLIEWRYKEGDSFGKGDVLGIVETSPAKGTTPATTTEIMAADSGTIIQSNAVKDQTVAPGGTLALSADLNQLYVTANLQETEITSVQVGNKVTIRIDAFKDTEFTGRVERIGLGTNSSFSLLPSSNASGNYTKVVQRIPVKIALDDTHGKRLIPGLNATVKIEK</sequence>
<dbReference type="EMBL" id="JNVM01000010">
    <property type="protein sequence ID" value="KEQ25748.1"/>
    <property type="molecule type" value="Genomic_DNA"/>
</dbReference>
<evidence type="ECO:0000313" key="9">
    <source>
        <dbReference type="Proteomes" id="UP000028123"/>
    </source>
</evidence>
<accession>A0A081P4X5</accession>
<dbReference type="Pfam" id="PF25963">
    <property type="entry name" value="Beta-barrel_AAEA"/>
    <property type="match status" value="1"/>
</dbReference>